<feature type="binding site" evidence="7">
    <location>
        <position position="226"/>
    </location>
    <ligand>
        <name>D-dopa</name>
        <dbReference type="ChEBI" id="CHEBI:149689"/>
    </ligand>
</feature>
<evidence type="ECO:0000256" key="5">
    <source>
        <dbReference type="ARBA" id="ARBA00022827"/>
    </source>
</evidence>
<feature type="binding site" evidence="7">
    <location>
        <position position="168"/>
    </location>
    <ligand>
        <name>FAD</name>
        <dbReference type="ChEBI" id="CHEBI:57692"/>
    </ligand>
</feature>
<proteinExistence type="inferred from homology"/>
<dbReference type="InterPro" id="IPR006181">
    <property type="entry name" value="D-amino_acid_oxidase_CS"/>
</dbReference>
<comment type="similarity">
    <text evidence="3">Belongs to the DAMOX/DASOX family.</text>
</comment>
<dbReference type="PANTHER" id="PTHR11530:SF11">
    <property type="entry name" value="D-ASPARTATE OXIDASE"/>
    <property type="match status" value="1"/>
</dbReference>
<dbReference type="OrthoDB" id="2015447at2759"/>
<dbReference type="SUPFAM" id="SSF51971">
    <property type="entry name" value="Nucleotide-binding domain"/>
    <property type="match status" value="1"/>
</dbReference>
<evidence type="ECO:0000256" key="3">
    <source>
        <dbReference type="ARBA" id="ARBA00006730"/>
    </source>
</evidence>
<protein>
    <recommendedName>
        <fullName evidence="8">FAD dependent oxidoreductase domain-containing protein</fullName>
    </recommendedName>
</protein>
<evidence type="ECO:0000313" key="9">
    <source>
        <dbReference type="EMBL" id="CAG9863905.1"/>
    </source>
</evidence>
<dbReference type="Proteomes" id="UP001153712">
    <property type="component" value="Chromosome 7"/>
</dbReference>
<evidence type="ECO:0000313" key="10">
    <source>
        <dbReference type="Proteomes" id="UP001153712"/>
    </source>
</evidence>
<dbReference type="Pfam" id="PF01266">
    <property type="entry name" value="DAO"/>
    <property type="match status" value="1"/>
</dbReference>
<keyword evidence="6" id="KW-0560">Oxidoreductase</keyword>
<dbReference type="GO" id="GO:0005782">
    <property type="term" value="C:peroxisomal matrix"/>
    <property type="evidence" value="ECO:0007669"/>
    <property type="project" value="UniProtKB-SubCell"/>
</dbReference>
<dbReference type="InterPro" id="IPR023209">
    <property type="entry name" value="DAO"/>
</dbReference>
<dbReference type="PROSITE" id="PS00677">
    <property type="entry name" value="DAO"/>
    <property type="match status" value="1"/>
</dbReference>
<evidence type="ECO:0000256" key="6">
    <source>
        <dbReference type="ARBA" id="ARBA00023002"/>
    </source>
</evidence>
<dbReference type="PIRSF" id="PIRSF000189">
    <property type="entry name" value="D-aa_oxidase"/>
    <property type="match status" value="1"/>
</dbReference>
<keyword evidence="10" id="KW-1185">Reference proteome</keyword>
<dbReference type="GO" id="GO:0019478">
    <property type="term" value="P:D-amino acid catabolic process"/>
    <property type="evidence" value="ECO:0007669"/>
    <property type="project" value="TreeGrafter"/>
</dbReference>
<keyword evidence="5 7" id="KW-0274">FAD</keyword>
<dbReference type="InterPro" id="IPR006076">
    <property type="entry name" value="FAD-dep_OxRdtase"/>
</dbReference>
<reference evidence="9" key="1">
    <citation type="submission" date="2022-01" db="EMBL/GenBank/DDBJ databases">
        <authorList>
            <person name="King R."/>
        </authorList>
    </citation>
    <scope>NUCLEOTIDE SEQUENCE</scope>
</reference>
<name>A0A9N9XQV2_PHYSR</name>
<feature type="binding site" evidence="7">
    <location>
        <position position="184"/>
    </location>
    <ligand>
        <name>FAD</name>
        <dbReference type="ChEBI" id="CHEBI:57692"/>
    </ligand>
</feature>
<gene>
    <name evidence="9" type="ORF">PHYEVI_LOCUS10181</name>
</gene>
<feature type="binding site" evidence="7">
    <location>
        <begin position="41"/>
        <end position="42"/>
    </location>
    <ligand>
        <name>FAD</name>
        <dbReference type="ChEBI" id="CHEBI:57692"/>
    </ligand>
</feature>
<dbReference type="PANTHER" id="PTHR11530">
    <property type="entry name" value="D-AMINO ACID OXIDASE"/>
    <property type="match status" value="1"/>
</dbReference>
<dbReference type="GO" id="GO:0071949">
    <property type="term" value="F:FAD binding"/>
    <property type="evidence" value="ECO:0007669"/>
    <property type="project" value="InterPro"/>
</dbReference>
<feature type="binding site" evidence="7">
    <location>
        <position position="280"/>
    </location>
    <ligand>
        <name>D-dopa</name>
        <dbReference type="ChEBI" id="CHEBI:149689"/>
    </ligand>
</feature>
<dbReference type="Gene3D" id="3.30.9.10">
    <property type="entry name" value="D-Amino Acid Oxidase, subunit A, domain 2"/>
    <property type="match status" value="1"/>
</dbReference>
<sequence>MHQIAVLGCGIIGMTTAMRLQERFPGLKITIITKETSPNTTSDIAAGYWAPFSLQNTPEGKILRWSSVTYQQLLKWWKEGRAAELGICLLPGSYYTEEKNFQIPSWLETTLGYEKLPAKCLEHLSRKYGLKLTNGYTFTSFTWESSIALPRLQKQFIKNGGTIVKREVKSLKELDQFDAIINCTGWGAKVLVGDDKMIPIRGQVEKIEAPWQFHVKIVDSPRKLGYVIPNTRHCVLGGTAIVTDDTSVNEEQKLNIRKNCAEIAPSLSNARTKRYLVGLRPGREEVRLQVQTNVNNKPPIIIHNYGHGGAGITLSIGCADEVAELVKDLLGLPASKL</sequence>
<comment type="subcellular location">
    <subcellularLocation>
        <location evidence="2">Peroxisome matrix</location>
    </subcellularLocation>
</comment>
<comment type="cofactor">
    <cofactor evidence="1 7">
        <name>FAD</name>
        <dbReference type="ChEBI" id="CHEBI:57692"/>
    </cofactor>
</comment>
<evidence type="ECO:0000256" key="4">
    <source>
        <dbReference type="ARBA" id="ARBA00022630"/>
    </source>
</evidence>
<evidence type="ECO:0000256" key="7">
    <source>
        <dbReference type="PIRSR" id="PIRSR000189-1"/>
    </source>
</evidence>
<dbReference type="EMBL" id="OU900100">
    <property type="protein sequence ID" value="CAG9863905.1"/>
    <property type="molecule type" value="Genomic_DNA"/>
</dbReference>
<evidence type="ECO:0000256" key="1">
    <source>
        <dbReference type="ARBA" id="ARBA00001974"/>
    </source>
</evidence>
<dbReference type="AlphaFoldDB" id="A0A9N9XQV2"/>
<dbReference type="SUPFAM" id="SSF54373">
    <property type="entry name" value="FAD-linked reductases, C-terminal domain"/>
    <property type="match status" value="1"/>
</dbReference>
<organism evidence="9 10">
    <name type="scientific">Phyllotreta striolata</name>
    <name type="common">Striped flea beetle</name>
    <name type="synonym">Crioceris striolata</name>
    <dbReference type="NCBI Taxonomy" id="444603"/>
    <lineage>
        <taxon>Eukaryota</taxon>
        <taxon>Metazoa</taxon>
        <taxon>Ecdysozoa</taxon>
        <taxon>Arthropoda</taxon>
        <taxon>Hexapoda</taxon>
        <taxon>Insecta</taxon>
        <taxon>Pterygota</taxon>
        <taxon>Neoptera</taxon>
        <taxon>Endopterygota</taxon>
        <taxon>Coleoptera</taxon>
        <taxon>Polyphaga</taxon>
        <taxon>Cucujiformia</taxon>
        <taxon>Chrysomeloidea</taxon>
        <taxon>Chrysomelidae</taxon>
        <taxon>Galerucinae</taxon>
        <taxon>Alticini</taxon>
        <taxon>Phyllotreta</taxon>
    </lineage>
</organism>
<accession>A0A9N9XQV2</accession>
<evidence type="ECO:0000256" key="2">
    <source>
        <dbReference type="ARBA" id="ARBA00004253"/>
    </source>
</evidence>
<feature type="binding site" evidence="7">
    <location>
        <begin position="308"/>
        <end position="313"/>
    </location>
    <ligand>
        <name>FAD</name>
        <dbReference type="ChEBI" id="CHEBI:57692"/>
    </ligand>
</feature>
<dbReference type="GO" id="GO:0003884">
    <property type="term" value="F:D-amino-acid oxidase activity"/>
    <property type="evidence" value="ECO:0007669"/>
    <property type="project" value="InterPro"/>
</dbReference>
<dbReference type="Gene3D" id="3.40.50.720">
    <property type="entry name" value="NAD(P)-binding Rossmann-like Domain"/>
    <property type="match status" value="1"/>
</dbReference>
<feature type="binding site" evidence="7">
    <location>
        <position position="309"/>
    </location>
    <ligand>
        <name>D-dopa</name>
        <dbReference type="ChEBI" id="CHEBI:149689"/>
    </ligand>
</feature>
<feature type="domain" description="FAD dependent oxidoreductase" evidence="8">
    <location>
        <begin position="4"/>
        <end position="325"/>
    </location>
</feature>
<evidence type="ECO:0000259" key="8">
    <source>
        <dbReference type="Pfam" id="PF01266"/>
    </source>
</evidence>
<keyword evidence="4" id="KW-0285">Flavoprotein</keyword>